<sequence>MSPSYFGENFEGGFFMEQPKLTIRIKPNSCESLTSYLIRLSNCNEIALLSLLNYLRVKKGYFQMSEFNLLDLTPVNNIDIDKLAYLTNLNKEILLSNTFFHSLNLFSDSDNLERARLMSGVFRSFLSYCPCCLKEKRYYNLLWKIDEINVCMEHSTKLQESCPRCFKKMHFKDIKAIGSCPYCYHSLIDADIEKVVPNDKDKWLTTFWSEVRKPRSDIIFPDELAIKILFILSNKNSEFDKKQLLKKLKNPGKIPVILQHARGSLSNKRTLHLSFIKEVLCEYRIDINELITLQVPDTFKQSILMKKKIKLASISCIAPWCSNFEKTGCLEKLVTNFKRRADSNDLLYYMYCPSCFCEYALNVNGETVERTNFIMGYNALKDLKHVNFHDISYKSGLSIDQLKRCIGYFSTRNVFEININHAICKESLLNLFEAAIKDGTNINVIKKWSIWNNYQEFLSYRYHHAVLAVEKSKVKKQKDAPVEKSNKINQLTTVEDTLKQFLTNDKDITINNVCSELKVSPETIRSWGGNELISTYKNMQKESRLEKQKNELNSRAKSFFKSNDKKKILNGDLYNYLGVGRTIVWRNHPELAYLFSEMRKEHNTLVQSQEKSDIGY</sequence>
<organism evidence="2 3">
    <name type="scientific">Cytobacillus dafuensis</name>
    <name type="common">Bacillus dafuensis</name>
    <dbReference type="NCBI Taxonomy" id="1742359"/>
    <lineage>
        <taxon>Bacteria</taxon>
        <taxon>Bacillati</taxon>
        <taxon>Bacillota</taxon>
        <taxon>Bacilli</taxon>
        <taxon>Bacillales</taxon>
        <taxon>Bacillaceae</taxon>
        <taxon>Cytobacillus</taxon>
    </lineage>
</organism>
<gene>
    <name evidence="2" type="ORF">FSZ17_01105</name>
</gene>
<proteinExistence type="predicted"/>
<dbReference type="AlphaFoldDB" id="A0A5B8Z193"/>
<feature type="domain" description="TniQ" evidence="1">
    <location>
        <begin position="23"/>
        <end position="158"/>
    </location>
</feature>
<evidence type="ECO:0000313" key="3">
    <source>
        <dbReference type="Proteomes" id="UP000321555"/>
    </source>
</evidence>
<reference evidence="3" key="1">
    <citation type="submission" date="2019-08" db="EMBL/GenBank/DDBJ databases">
        <authorList>
            <person name="Zheng X."/>
        </authorList>
    </citation>
    <scope>NUCLEOTIDE SEQUENCE [LARGE SCALE GENOMIC DNA]</scope>
    <source>
        <strain evidence="3">FJAT-25496</strain>
    </source>
</reference>
<protein>
    <submittedName>
        <fullName evidence="2">TniQ family protein</fullName>
    </submittedName>
</protein>
<evidence type="ECO:0000313" key="2">
    <source>
        <dbReference type="EMBL" id="QED46013.1"/>
    </source>
</evidence>
<dbReference type="STRING" id="1742359.GCA_001439625_01031"/>
<accession>A0A5B8Z193</accession>
<dbReference type="KEGG" id="bda:FSZ17_01105"/>
<keyword evidence="3" id="KW-1185">Reference proteome</keyword>
<dbReference type="Proteomes" id="UP000321555">
    <property type="component" value="Chromosome"/>
</dbReference>
<evidence type="ECO:0000259" key="1">
    <source>
        <dbReference type="Pfam" id="PF06527"/>
    </source>
</evidence>
<dbReference type="InterPro" id="IPR009492">
    <property type="entry name" value="TniQ"/>
</dbReference>
<dbReference type="EMBL" id="CP042593">
    <property type="protein sequence ID" value="QED46013.1"/>
    <property type="molecule type" value="Genomic_DNA"/>
</dbReference>
<name>A0A5B8Z193_CYTDA</name>
<dbReference type="Pfam" id="PF06527">
    <property type="entry name" value="TniQ"/>
    <property type="match status" value="1"/>
</dbReference>
<dbReference type="OrthoDB" id="2569037at2"/>